<feature type="signal peptide" evidence="2">
    <location>
        <begin position="1"/>
        <end position="18"/>
    </location>
</feature>
<gene>
    <name evidence="4" type="ORF">E5676_scaffold287G00070</name>
    <name evidence="3" type="ORF">E6C27_scaffold653G00080</name>
</gene>
<evidence type="ECO:0000256" key="1">
    <source>
        <dbReference type="SAM" id="MobiDB-lite"/>
    </source>
</evidence>
<comment type="caution">
    <text evidence="3">The sequence shown here is derived from an EMBL/GenBank/DDBJ whole genome shotgun (WGS) entry which is preliminary data.</text>
</comment>
<proteinExistence type="predicted"/>
<evidence type="ECO:0000313" key="5">
    <source>
        <dbReference type="Proteomes" id="UP000321393"/>
    </source>
</evidence>
<evidence type="ECO:0000313" key="3">
    <source>
        <dbReference type="EMBL" id="KAA0025728.1"/>
    </source>
</evidence>
<evidence type="ECO:0000313" key="4">
    <source>
        <dbReference type="EMBL" id="TYK06158.1"/>
    </source>
</evidence>
<feature type="chain" id="PRO_5042721860" evidence="2">
    <location>
        <begin position="19"/>
        <end position="166"/>
    </location>
</feature>
<dbReference type="EMBL" id="SSTD01013634">
    <property type="protein sequence ID" value="TYK06158.1"/>
    <property type="molecule type" value="Genomic_DNA"/>
</dbReference>
<dbReference type="OrthoDB" id="5587616at2759"/>
<reference evidence="5 6" key="1">
    <citation type="submission" date="2019-08" db="EMBL/GenBank/DDBJ databases">
        <title>Draft genome sequences of two oriental melons (Cucumis melo L. var makuwa).</title>
        <authorList>
            <person name="Kwon S.-Y."/>
        </authorList>
    </citation>
    <scope>NUCLEOTIDE SEQUENCE [LARGE SCALE GENOMIC DNA]</scope>
    <source>
        <strain evidence="6">cv. Chang Bougi</strain>
        <strain evidence="5">cv. SW 3</strain>
        <tissue evidence="3">Leaf</tissue>
    </source>
</reference>
<dbReference type="EMBL" id="SSTE01023081">
    <property type="protein sequence ID" value="KAA0025728.1"/>
    <property type="molecule type" value="Genomic_DNA"/>
</dbReference>
<dbReference type="Proteomes" id="UP000321393">
    <property type="component" value="Unassembled WGS sequence"/>
</dbReference>
<organism evidence="3 5">
    <name type="scientific">Cucumis melo var. makuwa</name>
    <name type="common">Oriental melon</name>
    <dbReference type="NCBI Taxonomy" id="1194695"/>
    <lineage>
        <taxon>Eukaryota</taxon>
        <taxon>Viridiplantae</taxon>
        <taxon>Streptophyta</taxon>
        <taxon>Embryophyta</taxon>
        <taxon>Tracheophyta</taxon>
        <taxon>Spermatophyta</taxon>
        <taxon>Magnoliopsida</taxon>
        <taxon>eudicotyledons</taxon>
        <taxon>Gunneridae</taxon>
        <taxon>Pentapetalae</taxon>
        <taxon>rosids</taxon>
        <taxon>fabids</taxon>
        <taxon>Cucurbitales</taxon>
        <taxon>Cucurbitaceae</taxon>
        <taxon>Benincaseae</taxon>
        <taxon>Cucumis</taxon>
    </lineage>
</organism>
<dbReference type="AlphaFoldDB" id="A0A5A7SHT5"/>
<evidence type="ECO:0000313" key="6">
    <source>
        <dbReference type="Proteomes" id="UP000321947"/>
    </source>
</evidence>
<keyword evidence="2" id="KW-0732">Signal</keyword>
<evidence type="ECO:0000256" key="2">
    <source>
        <dbReference type="SAM" id="SignalP"/>
    </source>
</evidence>
<accession>A0A5A7SHT5</accession>
<protein>
    <submittedName>
        <fullName evidence="3">Cytochrome P450 CYP82D47-like</fullName>
    </submittedName>
</protein>
<name>A0A5A7SHT5_CUCMM</name>
<sequence length="166" mass="18902">MNTLRMTLCASLTLNLQWLKLIVHHITDDFMYDGTMSSFLSDFKKTDALFLKFDDELNNVGGSSLMDNNSDQMLELQSQPILEDSQPLSRDEICEKVLSRQPGYSKGLGWGPKPKSRKSCVNNSSTSFLQAREVKEAKALIKPQRVELEEAKSMIEEQRRTSELHT</sequence>
<feature type="region of interest" description="Disordered" evidence="1">
    <location>
        <begin position="102"/>
        <end position="123"/>
    </location>
</feature>
<dbReference type="Proteomes" id="UP000321947">
    <property type="component" value="Unassembled WGS sequence"/>
</dbReference>